<evidence type="ECO:0000313" key="2">
    <source>
        <dbReference type="EMBL" id="KIM30645.1"/>
    </source>
</evidence>
<protein>
    <recommendedName>
        <fullName evidence="4">DUF1772 domain-containing protein</fullName>
    </recommendedName>
</protein>
<dbReference type="InterPro" id="IPR013901">
    <property type="entry name" value="Anthrone_oxy"/>
</dbReference>
<dbReference type="Pfam" id="PF08592">
    <property type="entry name" value="Anthrone_oxy"/>
    <property type="match status" value="1"/>
</dbReference>
<feature type="transmembrane region" description="Helical" evidence="1">
    <location>
        <begin position="70"/>
        <end position="89"/>
    </location>
</feature>
<keyword evidence="3" id="KW-1185">Reference proteome</keyword>
<sequence length="174" mass="18544">MSFSRLASRLSEPYIAATTLGVLGSAFFVVGNSTASLLGVLPYVTASGKTSTVSEKLAGWKYSYDHGKRWFGSAAVLSSVAYATSAVLAPRTLKTPLWIASAACFSVPAWTLTVMKSTNNSLIKLNETVSVTDKYVHESDVDTLISKWKRLNNVRIAIVTVAYGAGLGALLLAF</sequence>
<reference evidence="3" key="2">
    <citation type="submission" date="2015-01" db="EMBL/GenBank/DDBJ databases">
        <title>Evolutionary Origins and Diversification of the Mycorrhizal Mutualists.</title>
        <authorList>
            <consortium name="DOE Joint Genome Institute"/>
            <consortium name="Mycorrhizal Genomics Consortium"/>
            <person name="Kohler A."/>
            <person name="Kuo A."/>
            <person name="Nagy L.G."/>
            <person name="Floudas D."/>
            <person name="Copeland A."/>
            <person name="Barry K.W."/>
            <person name="Cichocki N."/>
            <person name="Veneault-Fourrey C."/>
            <person name="LaButti K."/>
            <person name="Lindquist E.A."/>
            <person name="Lipzen A."/>
            <person name="Lundell T."/>
            <person name="Morin E."/>
            <person name="Murat C."/>
            <person name="Riley R."/>
            <person name="Ohm R."/>
            <person name="Sun H."/>
            <person name="Tunlid A."/>
            <person name="Henrissat B."/>
            <person name="Grigoriev I.V."/>
            <person name="Hibbett D.S."/>
            <person name="Martin F."/>
        </authorList>
    </citation>
    <scope>NUCLEOTIDE SEQUENCE [LARGE SCALE GENOMIC DNA]</scope>
    <source>
        <strain evidence="3">MAFF 305830</strain>
    </source>
</reference>
<organism evidence="2 3">
    <name type="scientific">Serendipita vermifera MAFF 305830</name>
    <dbReference type="NCBI Taxonomy" id="933852"/>
    <lineage>
        <taxon>Eukaryota</taxon>
        <taxon>Fungi</taxon>
        <taxon>Dikarya</taxon>
        <taxon>Basidiomycota</taxon>
        <taxon>Agaricomycotina</taxon>
        <taxon>Agaricomycetes</taxon>
        <taxon>Sebacinales</taxon>
        <taxon>Serendipitaceae</taxon>
        <taxon>Serendipita</taxon>
    </lineage>
</organism>
<keyword evidence="1" id="KW-0472">Membrane</keyword>
<gene>
    <name evidence="2" type="ORF">M408DRAFT_328182</name>
</gene>
<feature type="transmembrane region" description="Helical" evidence="1">
    <location>
        <begin position="20"/>
        <end position="44"/>
    </location>
</feature>
<dbReference type="Proteomes" id="UP000054097">
    <property type="component" value="Unassembled WGS sequence"/>
</dbReference>
<feature type="transmembrane region" description="Helical" evidence="1">
    <location>
        <begin position="154"/>
        <end position="173"/>
    </location>
</feature>
<keyword evidence="1" id="KW-1133">Transmembrane helix</keyword>
<evidence type="ECO:0000256" key="1">
    <source>
        <dbReference type="SAM" id="Phobius"/>
    </source>
</evidence>
<dbReference type="AlphaFoldDB" id="A0A0C3B1G9"/>
<reference evidence="2 3" key="1">
    <citation type="submission" date="2014-04" db="EMBL/GenBank/DDBJ databases">
        <authorList>
            <consortium name="DOE Joint Genome Institute"/>
            <person name="Kuo A."/>
            <person name="Zuccaro A."/>
            <person name="Kohler A."/>
            <person name="Nagy L.G."/>
            <person name="Floudas D."/>
            <person name="Copeland A."/>
            <person name="Barry K.W."/>
            <person name="Cichocki N."/>
            <person name="Veneault-Fourrey C."/>
            <person name="LaButti K."/>
            <person name="Lindquist E.A."/>
            <person name="Lipzen A."/>
            <person name="Lundell T."/>
            <person name="Morin E."/>
            <person name="Murat C."/>
            <person name="Sun H."/>
            <person name="Tunlid A."/>
            <person name="Henrissat B."/>
            <person name="Grigoriev I.V."/>
            <person name="Hibbett D.S."/>
            <person name="Martin F."/>
            <person name="Nordberg H.P."/>
            <person name="Cantor M.N."/>
            <person name="Hua S.X."/>
        </authorList>
    </citation>
    <scope>NUCLEOTIDE SEQUENCE [LARGE SCALE GENOMIC DNA]</scope>
    <source>
        <strain evidence="2 3">MAFF 305830</strain>
    </source>
</reference>
<dbReference type="EMBL" id="KN824284">
    <property type="protein sequence ID" value="KIM30645.1"/>
    <property type="molecule type" value="Genomic_DNA"/>
</dbReference>
<evidence type="ECO:0000313" key="3">
    <source>
        <dbReference type="Proteomes" id="UP000054097"/>
    </source>
</evidence>
<dbReference type="HOGENOM" id="CLU_1541052_0_0_1"/>
<name>A0A0C3B1G9_SERVB</name>
<proteinExistence type="predicted"/>
<keyword evidence="1" id="KW-0812">Transmembrane</keyword>
<accession>A0A0C3B1G9</accession>
<evidence type="ECO:0008006" key="4">
    <source>
        <dbReference type="Google" id="ProtNLM"/>
    </source>
</evidence>